<dbReference type="PANTHER" id="PTHR43747">
    <property type="entry name" value="FAD-BINDING PROTEIN"/>
    <property type="match status" value="1"/>
</dbReference>
<dbReference type="STRING" id="173990.SAMN05660691_00718"/>
<dbReference type="RefSeq" id="WP_092790298.1">
    <property type="nucleotide sequence ID" value="NZ_FNXF01000002.1"/>
</dbReference>
<proteinExistence type="predicted"/>
<dbReference type="InterPro" id="IPR002938">
    <property type="entry name" value="FAD-bd"/>
</dbReference>
<dbReference type="InterPro" id="IPR050816">
    <property type="entry name" value="Flavin-dep_Halogenase_NPB"/>
</dbReference>
<dbReference type="GO" id="GO:0071949">
    <property type="term" value="F:FAD binding"/>
    <property type="evidence" value="ECO:0007669"/>
    <property type="project" value="InterPro"/>
</dbReference>
<keyword evidence="3" id="KW-1185">Reference proteome</keyword>
<name>A0A1H6JZV8_9GAMM</name>
<gene>
    <name evidence="2" type="ORF">SAMN05660691_00718</name>
</gene>
<reference evidence="3" key="1">
    <citation type="submission" date="2016-10" db="EMBL/GenBank/DDBJ databases">
        <authorList>
            <person name="Varghese N."/>
            <person name="Submissions S."/>
        </authorList>
    </citation>
    <scope>NUCLEOTIDE SEQUENCE [LARGE SCALE GENOMIC DNA]</scope>
    <source>
        <strain evidence="3">DSM 17616</strain>
    </source>
</reference>
<dbReference type="EMBL" id="FNXF01000002">
    <property type="protein sequence ID" value="SEH66176.1"/>
    <property type="molecule type" value="Genomic_DNA"/>
</dbReference>
<dbReference type="PANTHER" id="PTHR43747:SF1">
    <property type="entry name" value="SLR1998 PROTEIN"/>
    <property type="match status" value="1"/>
</dbReference>
<evidence type="ECO:0000313" key="3">
    <source>
        <dbReference type="Proteomes" id="UP000199371"/>
    </source>
</evidence>
<feature type="domain" description="FAD-binding" evidence="1">
    <location>
        <begin position="4"/>
        <end position="330"/>
    </location>
</feature>
<dbReference type="OrthoDB" id="9785276at2"/>
<organism evidence="2 3">
    <name type="scientific">Rheinheimera pacifica</name>
    <dbReference type="NCBI Taxonomy" id="173990"/>
    <lineage>
        <taxon>Bacteria</taxon>
        <taxon>Pseudomonadati</taxon>
        <taxon>Pseudomonadota</taxon>
        <taxon>Gammaproteobacteria</taxon>
        <taxon>Chromatiales</taxon>
        <taxon>Chromatiaceae</taxon>
        <taxon>Rheinheimera</taxon>
    </lineage>
</organism>
<dbReference type="Pfam" id="PF01494">
    <property type="entry name" value="FAD_binding_3"/>
    <property type="match status" value="1"/>
</dbReference>
<dbReference type="AlphaFoldDB" id="A0A1H6JZV8"/>
<dbReference type="Proteomes" id="UP000199371">
    <property type="component" value="Unassembled WGS sequence"/>
</dbReference>
<dbReference type="Gene3D" id="3.50.50.60">
    <property type="entry name" value="FAD/NAD(P)-binding domain"/>
    <property type="match status" value="1"/>
</dbReference>
<dbReference type="SUPFAM" id="SSF51905">
    <property type="entry name" value="FAD/NAD(P)-binding domain"/>
    <property type="match status" value="1"/>
</dbReference>
<evidence type="ECO:0000313" key="2">
    <source>
        <dbReference type="EMBL" id="SEH66176.1"/>
    </source>
</evidence>
<sequence length="413" mass="45511">MEHFDVIIIGAGPAGSCAGAMLAQAGKRVLCLEKQHFPRFSIGESLLPHCMEFLTAAGMTSALQQQAESLGFQFKNGAAFLKNDIRTAFDFTDKFSPGPGTTFQVKRAAFDKLLADAAAEQGLQIRYGVTVQHCDHLQAQQAVLTVSDENNSQYQLSAGFILDASGFGRVLPRLLDLELPSDFPVRQACFCHIRDNISDGRFDRNKILITVHSSLSDVWFWLIPFSDGTASLGVVGKQQRFDSALSATDNLWQHIRQTPELAELLAQATPVNEVQTLTGYSANVRTLHGNNFALLGNAGEFLDPVFSSGVTIALRSAAMAVPLVLRQLNGDTPDWEAQYSKPLRKGIDTFRTFVTAWYDGRFQDVIFSEKRQAKITAMISAILAGYAWDQANPYVAEPERRLNVLRELCLDVD</sequence>
<dbReference type="InterPro" id="IPR036188">
    <property type="entry name" value="FAD/NAD-bd_sf"/>
</dbReference>
<accession>A0A1H6JZV8</accession>
<evidence type="ECO:0000259" key="1">
    <source>
        <dbReference type="Pfam" id="PF01494"/>
    </source>
</evidence>
<protein>
    <submittedName>
        <fullName evidence="2">Dehydrogenase (Flavoprotein)</fullName>
    </submittedName>
</protein>